<dbReference type="PANTHER" id="PTHR30136:SF35">
    <property type="entry name" value="HTH-TYPE TRANSCRIPTIONAL REGULATOR RV1719"/>
    <property type="match status" value="1"/>
</dbReference>
<keyword evidence="1" id="KW-0805">Transcription regulation</keyword>
<dbReference type="PANTHER" id="PTHR30136">
    <property type="entry name" value="HELIX-TURN-HELIX TRANSCRIPTIONAL REGULATOR, ICLR FAMILY"/>
    <property type="match status" value="1"/>
</dbReference>
<evidence type="ECO:0000256" key="3">
    <source>
        <dbReference type="ARBA" id="ARBA00023163"/>
    </source>
</evidence>
<evidence type="ECO:0000313" key="7">
    <source>
        <dbReference type="Proteomes" id="UP001501803"/>
    </source>
</evidence>
<dbReference type="SUPFAM" id="SSF55781">
    <property type="entry name" value="GAF domain-like"/>
    <property type="match status" value="1"/>
</dbReference>
<dbReference type="Pfam" id="PF09339">
    <property type="entry name" value="HTH_IclR"/>
    <property type="match status" value="1"/>
</dbReference>
<dbReference type="InterPro" id="IPR005471">
    <property type="entry name" value="Tscrpt_reg_IclR_N"/>
</dbReference>
<dbReference type="SMART" id="SM00346">
    <property type="entry name" value="HTH_ICLR"/>
    <property type="match status" value="1"/>
</dbReference>
<dbReference type="EMBL" id="BAABCN010000002">
    <property type="protein sequence ID" value="GAA3861209.1"/>
    <property type="molecule type" value="Genomic_DNA"/>
</dbReference>
<sequence>MYRKDAPRVESVHRALVLLKLIIEEGSISVTEAAAALEVNASTAQRLLVTLVHDGFAAQREDRRYGDGSALANVGVATPQLTTRLRPALEKLFERVGETVHVATLVGTRIQNIDGIEASWHPLRFGSRVGAWLPAHITSGGKALLADLSDDEVDARYKMALTSPRAHSVDVDLVSLHEQLDDIRDSRIAWNFEESEPGLAAMSISVGAQHGPRAALSVALPIARFTKELGAKWSADLIEIADEIGGKISGEIGGAAGPSPASPR</sequence>
<comment type="caution">
    <text evidence="6">The sequence shown here is derived from an EMBL/GenBank/DDBJ whole genome shotgun (WGS) entry which is preliminary data.</text>
</comment>
<gene>
    <name evidence="6" type="ORF">GCM10022381_01950</name>
</gene>
<protein>
    <submittedName>
        <fullName evidence="6">IclR family transcriptional regulator</fullName>
    </submittedName>
</protein>
<dbReference type="InterPro" id="IPR014757">
    <property type="entry name" value="Tscrpt_reg_IclR_C"/>
</dbReference>
<name>A0ABP7K0C1_9MICO</name>
<proteinExistence type="predicted"/>
<dbReference type="InterPro" id="IPR036388">
    <property type="entry name" value="WH-like_DNA-bd_sf"/>
</dbReference>
<accession>A0ABP7K0C1</accession>
<dbReference type="PROSITE" id="PS51078">
    <property type="entry name" value="ICLR_ED"/>
    <property type="match status" value="1"/>
</dbReference>
<evidence type="ECO:0000256" key="1">
    <source>
        <dbReference type="ARBA" id="ARBA00023015"/>
    </source>
</evidence>
<dbReference type="Gene3D" id="3.30.450.40">
    <property type="match status" value="1"/>
</dbReference>
<feature type="domain" description="HTH iclR-type" evidence="4">
    <location>
        <begin position="9"/>
        <end position="69"/>
    </location>
</feature>
<dbReference type="InterPro" id="IPR036390">
    <property type="entry name" value="WH_DNA-bd_sf"/>
</dbReference>
<evidence type="ECO:0000256" key="2">
    <source>
        <dbReference type="ARBA" id="ARBA00023125"/>
    </source>
</evidence>
<feature type="domain" description="IclR-ED" evidence="5">
    <location>
        <begin position="67"/>
        <end position="254"/>
    </location>
</feature>
<keyword evidence="2" id="KW-0238">DNA-binding</keyword>
<dbReference type="SUPFAM" id="SSF46785">
    <property type="entry name" value="Winged helix' DNA-binding domain"/>
    <property type="match status" value="1"/>
</dbReference>
<dbReference type="Pfam" id="PF01614">
    <property type="entry name" value="IclR_C"/>
    <property type="match status" value="1"/>
</dbReference>
<dbReference type="Proteomes" id="UP001501803">
    <property type="component" value="Unassembled WGS sequence"/>
</dbReference>
<keyword evidence="3" id="KW-0804">Transcription</keyword>
<organism evidence="6 7">
    <name type="scientific">Leifsonia kafniensis</name>
    <dbReference type="NCBI Taxonomy" id="475957"/>
    <lineage>
        <taxon>Bacteria</taxon>
        <taxon>Bacillati</taxon>
        <taxon>Actinomycetota</taxon>
        <taxon>Actinomycetes</taxon>
        <taxon>Micrococcales</taxon>
        <taxon>Microbacteriaceae</taxon>
        <taxon>Leifsonia</taxon>
    </lineage>
</organism>
<dbReference type="InterPro" id="IPR029016">
    <property type="entry name" value="GAF-like_dom_sf"/>
</dbReference>
<evidence type="ECO:0000313" key="6">
    <source>
        <dbReference type="EMBL" id="GAA3861209.1"/>
    </source>
</evidence>
<dbReference type="InterPro" id="IPR050707">
    <property type="entry name" value="HTH_MetabolicPath_Reg"/>
</dbReference>
<evidence type="ECO:0000259" key="5">
    <source>
        <dbReference type="PROSITE" id="PS51078"/>
    </source>
</evidence>
<evidence type="ECO:0000259" key="4">
    <source>
        <dbReference type="PROSITE" id="PS51077"/>
    </source>
</evidence>
<reference evidence="7" key="1">
    <citation type="journal article" date="2019" name="Int. J. Syst. Evol. Microbiol.">
        <title>The Global Catalogue of Microorganisms (GCM) 10K type strain sequencing project: providing services to taxonomists for standard genome sequencing and annotation.</title>
        <authorList>
            <consortium name="The Broad Institute Genomics Platform"/>
            <consortium name="The Broad Institute Genome Sequencing Center for Infectious Disease"/>
            <person name="Wu L."/>
            <person name="Ma J."/>
        </authorList>
    </citation>
    <scope>NUCLEOTIDE SEQUENCE [LARGE SCALE GENOMIC DNA]</scope>
    <source>
        <strain evidence="7">JCM 17021</strain>
    </source>
</reference>
<dbReference type="RefSeq" id="WP_345061392.1">
    <property type="nucleotide sequence ID" value="NZ_BAABCN010000002.1"/>
</dbReference>
<dbReference type="PROSITE" id="PS51077">
    <property type="entry name" value="HTH_ICLR"/>
    <property type="match status" value="1"/>
</dbReference>
<keyword evidence="7" id="KW-1185">Reference proteome</keyword>
<dbReference type="Gene3D" id="1.10.10.10">
    <property type="entry name" value="Winged helix-like DNA-binding domain superfamily/Winged helix DNA-binding domain"/>
    <property type="match status" value="1"/>
</dbReference>